<feature type="domain" description="Calcineurin-like phosphoesterase" evidence="5">
    <location>
        <begin position="1"/>
        <end position="241"/>
    </location>
</feature>
<evidence type="ECO:0000256" key="3">
    <source>
        <dbReference type="ARBA" id="ARBA00023004"/>
    </source>
</evidence>
<accession>A0A832DEB5</accession>
<dbReference type="PANTHER" id="PTHR42988">
    <property type="entry name" value="PHOSPHOHYDROLASE"/>
    <property type="match status" value="1"/>
</dbReference>
<evidence type="ECO:0000256" key="2">
    <source>
        <dbReference type="ARBA" id="ARBA00022801"/>
    </source>
</evidence>
<keyword evidence="1" id="KW-0479">Metal-binding</keyword>
<comment type="caution">
    <text evidence="6">The sequence shown here is derived from an EMBL/GenBank/DDBJ whole genome shotgun (WGS) entry which is preliminary data.</text>
</comment>
<reference evidence="6" key="1">
    <citation type="journal article" date="2020" name="mSystems">
        <title>Genome- and Community-Level Interaction Insights into Carbon Utilization and Element Cycling Functions of Hydrothermarchaeota in Hydrothermal Sediment.</title>
        <authorList>
            <person name="Zhou Z."/>
            <person name="Liu Y."/>
            <person name="Xu W."/>
            <person name="Pan J."/>
            <person name="Luo Z.H."/>
            <person name="Li M."/>
        </authorList>
    </citation>
    <scope>NUCLEOTIDE SEQUENCE [LARGE SCALE GENOMIC DNA]</scope>
    <source>
        <strain evidence="6">SpSt-500</strain>
    </source>
</reference>
<dbReference type="Gene3D" id="3.60.21.10">
    <property type="match status" value="1"/>
</dbReference>
<keyword evidence="3" id="KW-0408">Iron</keyword>
<dbReference type="AlphaFoldDB" id="A0A832DEB5"/>
<name>A0A832DEB5_9BACT</name>
<dbReference type="InterPro" id="IPR050884">
    <property type="entry name" value="CNP_phosphodiesterase-III"/>
</dbReference>
<gene>
    <name evidence="6" type="ORF">ENS56_03545</name>
</gene>
<comment type="similarity">
    <text evidence="4">Belongs to the cyclic nucleotide phosphodiesterase class-III family.</text>
</comment>
<dbReference type="EMBL" id="DSVI01000004">
    <property type="protein sequence ID" value="HGT47089.1"/>
    <property type="molecule type" value="Genomic_DNA"/>
</dbReference>
<evidence type="ECO:0000256" key="1">
    <source>
        <dbReference type="ARBA" id="ARBA00022723"/>
    </source>
</evidence>
<dbReference type="InterPro" id="IPR004843">
    <property type="entry name" value="Calcineurin-like_PHP"/>
</dbReference>
<dbReference type="InterPro" id="IPR029052">
    <property type="entry name" value="Metallo-depent_PP-like"/>
</dbReference>
<protein>
    <submittedName>
        <fullName evidence="6">Metallophosphoesterase</fullName>
    </submittedName>
</protein>
<dbReference type="PANTHER" id="PTHR42988:SF2">
    <property type="entry name" value="CYCLIC NUCLEOTIDE PHOSPHODIESTERASE CBUA0032-RELATED"/>
    <property type="match status" value="1"/>
</dbReference>
<proteinExistence type="inferred from homology"/>
<dbReference type="GO" id="GO:0046872">
    <property type="term" value="F:metal ion binding"/>
    <property type="evidence" value="ECO:0007669"/>
    <property type="project" value="UniProtKB-KW"/>
</dbReference>
<dbReference type="GO" id="GO:0016787">
    <property type="term" value="F:hydrolase activity"/>
    <property type="evidence" value="ECO:0007669"/>
    <property type="project" value="UniProtKB-KW"/>
</dbReference>
<dbReference type="Pfam" id="PF00149">
    <property type="entry name" value="Metallophos"/>
    <property type="match status" value="1"/>
</dbReference>
<organism evidence="6">
    <name type="scientific">Ignavibacterium album</name>
    <dbReference type="NCBI Taxonomy" id="591197"/>
    <lineage>
        <taxon>Bacteria</taxon>
        <taxon>Pseudomonadati</taxon>
        <taxon>Ignavibacteriota</taxon>
        <taxon>Ignavibacteria</taxon>
        <taxon>Ignavibacteriales</taxon>
        <taxon>Ignavibacteriaceae</taxon>
        <taxon>Ignavibacterium</taxon>
    </lineage>
</organism>
<evidence type="ECO:0000256" key="4">
    <source>
        <dbReference type="ARBA" id="ARBA00025742"/>
    </source>
</evidence>
<evidence type="ECO:0000313" key="6">
    <source>
        <dbReference type="EMBL" id="HGT47089.1"/>
    </source>
</evidence>
<evidence type="ECO:0000259" key="5">
    <source>
        <dbReference type="Pfam" id="PF00149"/>
    </source>
</evidence>
<dbReference type="SUPFAM" id="SSF56300">
    <property type="entry name" value="Metallo-dependent phosphatases"/>
    <property type="match status" value="1"/>
</dbReference>
<sequence>MKIAHISDLHLNTLFNDSNLQRIKRLIKYISSKSVDHLIISGDLTDNADQSDLALLKKMLFKEGFENSAKLTVVPGNHDIFGGPQKPTDIFSFPERCKEVDYEEKIKLFNEIFSESFENIITNSEDSIYPFVKIVNNVLIIGINSIAEYSKYKNPFASNGEVKLNHFNSLNDLLEKYSDSDYFKVVAIHHHFNKIKNTKRSIAGIWQNIEKQTMKLKKKKRLLSLFNKHGVDLVLHGHIHYNEYYERKGIPFLNAGASTVGYSGKSLRANIIYFEPNEIISELHKITEAGEVKVEELFRKVYKSNLILSPNFI</sequence>
<keyword evidence="2" id="KW-0378">Hydrolase</keyword>